<dbReference type="EMBL" id="AE003849">
    <property type="protein sequence ID" value="AAF83459.1"/>
    <property type="molecule type" value="Genomic_DNA"/>
</dbReference>
<dbReference type="eggNOG" id="COG0705">
    <property type="taxonomic scope" value="Bacteria"/>
</dbReference>
<gene>
    <name evidence="7" type="ordered locus">XF_0649</name>
</gene>
<organism evidence="7 8">
    <name type="scientific">Xylella fastidiosa (strain 9a5c)</name>
    <dbReference type="NCBI Taxonomy" id="160492"/>
    <lineage>
        <taxon>Bacteria</taxon>
        <taxon>Pseudomonadati</taxon>
        <taxon>Pseudomonadota</taxon>
        <taxon>Gammaproteobacteria</taxon>
        <taxon>Lysobacterales</taxon>
        <taxon>Lysobacteraceae</taxon>
        <taxon>Xylella</taxon>
    </lineage>
</organism>
<dbReference type="InterPro" id="IPR022764">
    <property type="entry name" value="Peptidase_S54_rhomboid_dom"/>
</dbReference>
<dbReference type="Pfam" id="PF01694">
    <property type="entry name" value="Rhomboid"/>
    <property type="match status" value="1"/>
</dbReference>
<dbReference type="KEGG" id="xfa:XF_0649"/>
<dbReference type="FunFam" id="1.20.1540.10:FF:000033">
    <property type="entry name" value="Rhomboid family membrane protein"/>
    <property type="match status" value="1"/>
</dbReference>
<dbReference type="HOGENOM" id="CLU_055068_4_1_6"/>
<sequence>MKPSMFPKLPTVTKGLLLTNVVVFLFQMMLGENTFATLMLWPLGGNSLETLISGASFMPWQLLTYGFLHEGFQHLFFNMLAVFMFGAALEHTWGEKRFLTYYLVCVAGAGVCQLLVSWLLSSGTPVLGASGGVFGLLMAYGMLFPNERILLIFPPIPMKARTFVILYGVIELLMGITGIQPNVAHFTHLGGMLFGWLLIRYWRGQPPFGGSGRKPKPPYIRMVS</sequence>
<evidence type="ECO:0000256" key="3">
    <source>
        <dbReference type="ARBA" id="ARBA00022989"/>
    </source>
</evidence>
<dbReference type="PANTHER" id="PTHR43066">
    <property type="entry name" value="RHOMBOID-RELATED PROTEIN"/>
    <property type="match status" value="1"/>
</dbReference>
<keyword evidence="3 5" id="KW-1133">Transmembrane helix</keyword>
<dbReference type="GO" id="GO:0016020">
    <property type="term" value="C:membrane"/>
    <property type="evidence" value="ECO:0007669"/>
    <property type="project" value="UniProtKB-SubCell"/>
</dbReference>
<reference evidence="7 8" key="1">
    <citation type="journal article" date="2000" name="Nature">
        <title>The genome sequence of the plant pathogen Xylella fastidiosa.</title>
        <authorList>
            <person name="Simpson A.J."/>
            <person name="Reinach F.C."/>
            <person name="Arruda P."/>
            <person name="Abreu F.A."/>
            <person name="Acencio M."/>
            <person name="Alvarenga R."/>
            <person name="Alves L.M."/>
            <person name="Araya J.E."/>
            <person name="Baia G.S."/>
            <person name="Baptista C.S."/>
            <person name="Barros M.H."/>
            <person name="Bonaccorsi E.D."/>
            <person name="Bordin S."/>
            <person name="Bove J.M."/>
            <person name="Briones M.R."/>
            <person name="Bueno M.R."/>
            <person name="Camargo A.A."/>
            <person name="Camargo L.E."/>
            <person name="Carraro D.M."/>
            <person name="Carrer H."/>
            <person name="Colauto N.B."/>
            <person name="Colombo C."/>
            <person name="Costa F.F."/>
            <person name="Costa M.C."/>
            <person name="Costa-Neto C.M."/>
            <person name="Coutinho L.L."/>
            <person name="Cristofani M."/>
            <person name="Dias-Neto E."/>
            <person name="Docena C."/>
            <person name="El-Dorry H."/>
            <person name="Facincani A.P."/>
            <person name="Ferreira A.J."/>
            <person name="Ferreira V.C."/>
            <person name="Ferro J.A."/>
            <person name="Fraga J.S."/>
            <person name="Franca S.C."/>
            <person name="Franco M.C."/>
            <person name="Frohme M."/>
            <person name="Furlan L.R."/>
            <person name="Garnier M."/>
            <person name="Goldman G.H."/>
            <person name="Goldman M.H."/>
            <person name="Gomes S.L."/>
            <person name="Gruber A."/>
            <person name="Ho P.L."/>
            <person name="Hoheisel J.D."/>
            <person name="Junqueira M.L."/>
            <person name="Kemper E.L."/>
            <person name="Kitajima J.P."/>
            <person name="Krieger J.E."/>
            <person name="Kuramae E.E."/>
            <person name="Laigret F."/>
            <person name="Lambais M.R."/>
            <person name="Leite L.C."/>
            <person name="Lemos E.G."/>
            <person name="Lemos M.V."/>
            <person name="Lopes S.A."/>
            <person name="Lopes C.R."/>
            <person name="Machado J.A."/>
            <person name="Machado M.A."/>
            <person name="Madeira A.M."/>
            <person name="Madeira H.M."/>
            <person name="Marino C.L."/>
            <person name="Marques M.V."/>
            <person name="Martins E.A."/>
            <person name="Martins E.M."/>
            <person name="Matsukuma A.Y."/>
            <person name="Menck C.F."/>
            <person name="Miracca E.C."/>
            <person name="Miyaki C.Y."/>
            <person name="Monteriro-Vitorello C.B."/>
            <person name="Moon D.H."/>
            <person name="Nagai M.A."/>
            <person name="Nascimento A.L."/>
            <person name="Netto L.E."/>
            <person name="Nhani A.Jr."/>
            <person name="Nobrega F.G."/>
            <person name="Nunes L.R."/>
            <person name="Oliveira M.A."/>
            <person name="de Oliveira M.C."/>
            <person name="de Oliveira R.C."/>
            <person name="Palmieri D.A."/>
            <person name="Paris A."/>
            <person name="Peixoto B.R."/>
            <person name="Pereira G.A."/>
            <person name="Pereira H.A.Jr."/>
            <person name="Pesquero J.B."/>
            <person name="Quaggio R.B."/>
            <person name="Roberto P.G."/>
            <person name="Rodrigues V."/>
            <person name="de M Rosa A.J."/>
            <person name="de Rosa V.E.Jr."/>
            <person name="de Sa R.G."/>
            <person name="Santelli R.V."/>
            <person name="Sawasaki H.E."/>
            <person name="da Silva A.C."/>
            <person name="da Silva A.M."/>
            <person name="da Silva F.R."/>
            <person name="da Silva W.A.Jr."/>
            <person name="da Silveira J.F."/>
            <person name="Silvestri M.L."/>
            <person name="Siqueira W.J."/>
            <person name="de Souza A.A."/>
            <person name="de Souza A.P."/>
            <person name="Terenzi M.F."/>
            <person name="Truffi D."/>
            <person name="Tsai S.M."/>
            <person name="Tsuhako M.H."/>
            <person name="Vallada H."/>
            <person name="Van Sluys M.A."/>
            <person name="Verjovski-Almeida S."/>
            <person name="Vettore A.L."/>
            <person name="Zago M.A."/>
            <person name="Zatz M."/>
            <person name="Meidanis J."/>
            <person name="Setubal J.C."/>
        </authorList>
    </citation>
    <scope>NUCLEOTIDE SEQUENCE [LARGE SCALE GENOMIC DNA]</scope>
    <source>
        <strain evidence="7 8">9a5c</strain>
    </source>
</reference>
<keyword evidence="2 5" id="KW-0812">Transmembrane</keyword>
<name>Q9PFK8_XYLFA</name>
<protein>
    <recommendedName>
        <fullName evidence="6">Peptidase S54 rhomboid domain-containing protein</fullName>
    </recommendedName>
</protein>
<dbReference type="AlphaFoldDB" id="Q9PFK8"/>
<accession>Q9PFK8</accession>
<dbReference type="Proteomes" id="UP000000812">
    <property type="component" value="Chromosome"/>
</dbReference>
<evidence type="ECO:0000313" key="7">
    <source>
        <dbReference type="EMBL" id="AAF83459.1"/>
    </source>
</evidence>
<feature type="transmembrane region" description="Helical" evidence="5">
    <location>
        <begin position="71"/>
        <end position="89"/>
    </location>
</feature>
<evidence type="ECO:0000313" key="8">
    <source>
        <dbReference type="Proteomes" id="UP000000812"/>
    </source>
</evidence>
<dbReference type="GO" id="GO:0004252">
    <property type="term" value="F:serine-type endopeptidase activity"/>
    <property type="evidence" value="ECO:0007669"/>
    <property type="project" value="InterPro"/>
</dbReference>
<dbReference type="STRING" id="160492.XF_0649"/>
<dbReference type="PANTHER" id="PTHR43066:SF11">
    <property type="entry name" value="PEPTIDASE S54 RHOMBOID DOMAIN-CONTAINING PROTEIN"/>
    <property type="match status" value="1"/>
</dbReference>
<evidence type="ECO:0000256" key="2">
    <source>
        <dbReference type="ARBA" id="ARBA00022692"/>
    </source>
</evidence>
<feature type="domain" description="Peptidase S54 rhomboid" evidence="6">
    <location>
        <begin position="58"/>
        <end position="199"/>
    </location>
</feature>
<dbReference type="InterPro" id="IPR035952">
    <property type="entry name" value="Rhomboid-like_sf"/>
</dbReference>
<feature type="transmembrane region" description="Helical" evidence="5">
    <location>
        <begin position="101"/>
        <end position="120"/>
    </location>
</feature>
<feature type="transmembrane region" description="Helical" evidence="5">
    <location>
        <begin position="163"/>
        <end position="180"/>
    </location>
</feature>
<comment type="subcellular location">
    <subcellularLocation>
        <location evidence="1">Membrane</location>
        <topology evidence="1">Multi-pass membrane protein</topology>
    </subcellularLocation>
</comment>
<evidence type="ECO:0000256" key="5">
    <source>
        <dbReference type="SAM" id="Phobius"/>
    </source>
</evidence>
<dbReference type="Gene3D" id="1.20.1540.10">
    <property type="entry name" value="Rhomboid-like"/>
    <property type="match status" value="1"/>
</dbReference>
<feature type="transmembrane region" description="Helical" evidence="5">
    <location>
        <begin position="126"/>
        <end position="143"/>
    </location>
</feature>
<keyword evidence="4 5" id="KW-0472">Membrane</keyword>
<evidence type="ECO:0000256" key="1">
    <source>
        <dbReference type="ARBA" id="ARBA00004141"/>
    </source>
</evidence>
<dbReference type="MEROPS" id="S54.025"/>
<evidence type="ECO:0000259" key="6">
    <source>
        <dbReference type="Pfam" id="PF01694"/>
    </source>
</evidence>
<proteinExistence type="predicted"/>
<dbReference type="SMART" id="SM01160">
    <property type="entry name" value="DUF1751"/>
    <property type="match status" value="1"/>
</dbReference>
<dbReference type="PIR" id="G82780">
    <property type="entry name" value="G82780"/>
</dbReference>
<dbReference type="SUPFAM" id="SSF144091">
    <property type="entry name" value="Rhomboid-like"/>
    <property type="match status" value="1"/>
</dbReference>
<evidence type="ECO:0000256" key="4">
    <source>
        <dbReference type="ARBA" id="ARBA00023136"/>
    </source>
</evidence>